<proteinExistence type="predicted"/>
<reference evidence="8 9" key="1">
    <citation type="submission" date="2019-06" db="EMBL/GenBank/DDBJ databases">
        <title>Whole genome shotgun sequence of Acetobacter orleanensis NBRC 13752.</title>
        <authorList>
            <person name="Hosoyama A."/>
            <person name="Uohara A."/>
            <person name="Ohji S."/>
            <person name="Ichikawa N."/>
        </authorList>
    </citation>
    <scope>NUCLEOTIDE SEQUENCE [LARGE SCALE GENOMIC DNA]</scope>
    <source>
        <strain evidence="8 9">NBRC 13752</strain>
    </source>
</reference>
<evidence type="ECO:0000256" key="6">
    <source>
        <dbReference type="SAM" id="Phobius"/>
    </source>
</evidence>
<evidence type="ECO:0000313" key="8">
    <source>
        <dbReference type="EMBL" id="GEB82402.1"/>
    </source>
</evidence>
<evidence type="ECO:0000256" key="2">
    <source>
        <dbReference type="ARBA" id="ARBA00022475"/>
    </source>
</evidence>
<feature type="transmembrane region" description="Helical" evidence="6">
    <location>
        <begin position="199"/>
        <end position="222"/>
    </location>
</feature>
<keyword evidence="3 6" id="KW-0812">Transmembrane</keyword>
<evidence type="ECO:0000313" key="9">
    <source>
        <dbReference type="Proteomes" id="UP000317617"/>
    </source>
</evidence>
<dbReference type="GO" id="GO:0005886">
    <property type="term" value="C:plasma membrane"/>
    <property type="evidence" value="ECO:0007669"/>
    <property type="project" value="UniProtKB-SubCell"/>
</dbReference>
<evidence type="ECO:0000256" key="5">
    <source>
        <dbReference type="ARBA" id="ARBA00023136"/>
    </source>
</evidence>
<dbReference type="Pfam" id="PF09335">
    <property type="entry name" value="VTT_dom"/>
    <property type="match status" value="1"/>
</dbReference>
<sequence length="248" mass="27188">MTACDGHCSCCILYHTLSLKWIFVLLHSLESIFSLHYLNSLFSHYGYAVIGVVVMLESMGLPLPAESLIITGALFCATTHKLNISGVVIAAVVGAIMGDNFGYLIGRALGLRLLQKYGPKFGLTPNRLLLGRYVFLKYGGSVVFFGRFIAVLRMFVALLAGANHMPWHTFLWHNALGGICWAGGYAICTYLLGSEVLRLSVPLGIAFGVCAVTVILTSFLFLKRNEHRLTEEALAAAEKDERLRIMPS</sequence>
<dbReference type="PANTHER" id="PTHR42709:SF6">
    <property type="entry name" value="UNDECAPRENYL PHOSPHATE TRANSPORTER A"/>
    <property type="match status" value="1"/>
</dbReference>
<keyword evidence="9" id="KW-1185">Reference proteome</keyword>
<feature type="transmembrane region" description="Helical" evidence="6">
    <location>
        <begin position="138"/>
        <end position="159"/>
    </location>
</feature>
<feature type="domain" description="VTT" evidence="7">
    <location>
        <begin position="68"/>
        <end position="190"/>
    </location>
</feature>
<dbReference type="InterPro" id="IPR032816">
    <property type="entry name" value="VTT_dom"/>
</dbReference>
<feature type="transmembrane region" description="Helical" evidence="6">
    <location>
        <begin position="21"/>
        <end position="38"/>
    </location>
</feature>
<dbReference type="Proteomes" id="UP000317617">
    <property type="component" value="Unassembled WGS sequence"/>
</dbReference>
<feature type="transmembrane region" description="Helical" evidence="6">
    <location>
        <begin position="84"/>
        <end position="105"/>
    </location>
</feature>
<dbReference type="InterPro" id="IPR051311">
    <property type="entry name" value="DedA_domain"/>
</dbReference>
<dbReference type="STRING" id="104099.AD949_08115"/>
<evidence type="ECO:0000256" key="4">
    <source>
        <dbReference type="ARBA" id="ARBA00022989"/>
    </source>
</evidence>
<dbReference type="PANTHER" id="PTHR42709">
    <property type="entry name" value="ALKALINE PHOSPHATASE LIKE PROTEIN"/>
    <property type="match status" value="1"/>
</dbReference>
<organism evidence="8 9">
    <name type="scientific">Acetobacter orleanensis</name>
    <dbReference type="NCBI Taxonomy" id="104099"/>
    <lineage>
        <taxon>Bacteria</taxon>
        <taxon>Pseudomonadati</taxon>
        <taxon>Pseudomonadota</taxon>
        <taxon>Alphaproteobacteria</taxon>
        <taxon>Acetobacterales</taxon>
        <taxon>Acetobacteraceae</taxon>
        <taxon>Acetobacter</taxon>
    </lineage>
</organism>
<dbReference type="AlphaFoldDB" id="A0A4Y3TKE7"/>
<protein>
    <submittedName>
        <fullName evidence="8">DedA family protein</fullName>
    </submittedName>
</protein>
<keyword evidence="5 6" id="KW-0472">Membrane</keyword>
<evidence type="ECO:0000256" key="3">
    <source>
        <dbReference type="ARBA" id="ARBA00022692"/>
    </source>
</evidence>
<evidence type="ECO:0000256" key="1">
    <source>
        <dbReference type="ARBA" id="ARBA00004651"/>
    </source>
</evidence>
<feature type="transmembrane region" description="Helical" evidence="6">
    <location>
        <begin position="44"/>
        <end position="63"/>
    </location>
</feature>
<comment type="subcellular location">
    <subcellularLocation>
        <location evidence="1">Cell membrane</location>
        <topology evidence="1">Multi-pass membrane protein</topology>
    </subcellularLocation>
</comment>
<feature type="transmembrane region" description="Helical" evidence="6">
    <location>
        <begin position="171"/>
        <end position="193"/>
    </location>
</feature>
<gene>
    <name evidence="8" type="ORF">AOR01nite_08790</name>
</gene>
<keyword evidence="2" id="KW-1003">Cell membrane</keyword>
<name>A0A4Y3TKE7_9PROT</name>
<keyword evidence="4 6" id="KW-1133">Transmembrane helix</keyword>
<evidence type="ECO:0000259" key="7">
    <source>
        <dbReference type="Pfam" id="PF09335"/>
    </source>
</evidence>
<comment type="caution">
    <text evidence="8">The sequence shown here is derived from an EMBL/GenBank/DDBJ whole genome shotgun (WGS) entry which is preliminary data.</text>
</comment>
<dbReference type="EMBL" id="BJMU01000003">
    <property type="protein sequence ID" value="GEB82402.1"/>
    <property type="molecule type" value="Genomic_DNA"/>
</dbReference>
<accession>A0A4Y3TKE7</accession>